<dbReference type="Gene3D" id="3.40.50.12780">
    <property type="entry name" value="N-terminal domain of ligase-like"/>
    <property type="match status" value="1"/>
</dbReference>
<comment type="pathway">
    <text evidence="2">Lipid metabolism; fatty acid beta-oxidation.</text>
</comment>
<organism evidence="11 12">
    <name type="scientific">Buttiauxella ferragutiae ATCC 51602</name>
    <dbReference type="NCBI Taxonomy" id="1354252"/>
    <lineage>
        <taxon>Bacteria</taxon>
        <taxon>Pseudomonadati</taxon>
        <taxon>Pseudomonadota</taxon>
        <taxon>Gammaproteobacteria</taxon>
        <taxon>Enterobacterales</taxon>
        <taxon>Enterobacteriaceae</taxon>
        <taxon>Buttiauxella</taxon>
    </lineage>
</organism>
<name>A0ABX2W5U7_9ENTR</name>
<evidence type="ECO:0000256" key="3">
    <source>
        <dbReference type="ARBA" id="ARBA00006432"/>
    </source>
</evidence>
<evidence type="ECO:0000256" key="4">
    <source>
        <dbReference type="ARBA" id="ARBA00022598"/>
    </source>
</evidence>
<gene>
    <name evidence="11" type="ORF">M976_02946</name>
</gene>
<dbReference type="EMBL" id="LXEQ01000047">
    <property type="protein sequence ID" value="OAT26228.1"/>
    <property type="molecule type" value="Genomic_DNA"/>
</dbReference>
<proteinExistence type="inferred from homology"/>
<evidence type="ECO:0000256" key="2">
    <source>
        <dbReference type="ARBA" id="ARBA00005005"/>
    </source>
</evidence>
<dbReference type="InterPro" id="IPR050237">
    <property type="entry name" value="ATP-dep_AMP-bd_enzyme"/>
</dbReference>
<dbReference type="GO" id="GO:0004467">
    <property type="term" value="F:long-chain fatty acid-CoA ligase activity"/>
    <property type="evidence" value="ECO:0007669"/>
    <property type="project" value="UniProtKB-EC"/>
</dbReference>
<evidence type="ECO:0000256" key="6">
    <source>
        <dbReference type="ARBA" id="ARBA00026121"/>
    </source>
</evidence>
<protein>
    <recommendedName>
        <fullName evidence="7">Long-chain-fatty-acid--CoA ligase</fullName>
        <ecNumber evidence="6">6.2.1.3</ecNumber>
    </recommendedName>
    <alternativeName>
        <fullName evidence="8">Long-chain acyl-CoA synthetase</fullName>
    </alternativeName>
</protein>
<evidence type="ECO:0000256" key="8">
    <source>
        <dbReference type="ARBA" id="ARBA00042773"/>
    </source>
</evidence>
<dbReference type="Pfam" id="PF00501">
    <property type="entry name" value="AMP-binding"/>
    <property type="match status" value="1"/>
</dbReference>
<dbReference type="InterPro" id="IPR025110">
    <property type="entry name" value="AMP-bd_C"/>
</dbReference>
<evidence type="ECO:0000259" key="9">
    <source>
        <dbReference type="Pfam" id="PF00501"/>
    </source>
</evidence>
<dbReference type="CDD" id="cd05936">
    <property type="entry name" value="FC-FACS_FadD_like"/>
    <property type="match status" value="1"/>
</dbReference>
<comment type="caution">
    <text evidence="11">The sequence shown here is derived from an EMBL/GenBank/DDBJ whole genome shotgun (WGS) entry which is preliminary data.</text>
</comment>
<reference evidence="11 12" key="1">
    <citation type="submission" date="2016-04" db="EMBL/GenBank/DDBJ databases">
        <title>ATOL: Assembling a taxonomically balanced genome-scale reconstruction of the evolutionary history of the Enterobacteriaceae.</title>
        <authorList>
            <person name="Plunkett G.III."/>
            <person name="Neeno-Eckwall E.C."/>
            <person name="Glasner J.D."/>
            <person name="Perna N.T."/>
        </authorList>
    </citation>
    <scope>NUCLEOTIDE SEQUENCE [LARGE SCALE GENOMIC DNA]</scope>
    <source>
        <strain evidence="11 12">ATCC 51602</strain>
    </source>
</reference>
<dbReference type="InterPro" id="IPR042099">
    <property type="entry name" value="ANL_N_sf"/>
</dbReference>
<accession>A0ABX2W5U7</accession>
<evidence type="ECO:0000256" key="1">
    <source>
        <dbReference type="ARBA" id="ARBA00004170"/>
    </source>
</evidence>
<keyword evidence="5" id="KW-0472">Membrane</keyword>
<evidence type="ECO:0000259" key="10">
    <source>
        <dbReference type="Pfam" id="PF13193"/>
    </source>
</evidence>
<dbReference type="InterPro" id="IPR000873">
    <property type="entry name" value="AMP-dep_synth/lig_dom"/>
</dbReference>
<sequence>MKKVWLNRYPADVAAEINPDRYQSLVDMFEQATARYADQPAFVNMGEVMTFRKLEERSRAFAAYLQQGLGLQKGDRVALMMPNLLQYPVALFGILRAGMVVVNVNPLYTPRELEHQLNDSGASAIVIVSNFAHTLEKVVDKTQVKHVILTRMGDQLSAAKGTLVNFVVKYIKRLVPKYHLPDAISFRSALQHGYRLQYIKPEILNADLAFLQYTGGTTGVAKGAMLTHRNMLANLEQVRAAYSPLLFERKELVVTALPLYHIFALTMNCLLFIELGGQNLLITNPRDIPGLVKELAKYPFTAMTGVNTLFNALLNNKEFQQLDFSSLHLSAGGGMPVQHAVAERWEKLTGRFLLEGYGLTECAPLVSANPHDMDYHSGSIGLPVPSTEVKLIDDEGEEVPPGEPGELCVKGPQVMLGYWQRPDATDEIMHDGWLRTGDIAVMDEEGFMRIVDRKKDMILVSGFNVYPNEIEDVVMQHSGVLEVAAVGVPNGASGEAVKIFVVKKDPALTEEALVVFCRRHLTGYKVPKLVEFREELPKSNVGKILRRELRDESVSKGNNNA</sequence>
<keyword evidence="12" id="KW-1185">Reference proteome</keyword>
<evidence type="ECO:0000256" key="5">
    <source>
        <dbReference type="ARBA" id="ARBA00023136"/>
    </source>
</evidence>
<dbReference type="InterPro" id="IPR020845">
    <property type="entry name" value="AMP-binding_CS"/>
</dbReference>
<dbReference type="RefSeq" id="WP_064546111.1">
    <property type="nucleotide sequence ID" value="NZ_LXEQ01000047.1"/>
</dbReference>
<dbReference type="SUPFAM" id="SSF56801">
    <property type="entry name" value="Acetyl-CoA synthetase-like"/>
    <property type="match status" value="1"/>
</dbReference>
<dbReference type="NCBIfam" id="NF006523">
    <property type="entry name" value="PRK08974.1"/>
    <property type="match status" value="1"/>
</dbReference>
<dbReference type="PANTHER" id="PTHR43767">
    <property type="entry name" value="LONG-CHAIN-FATTY-ACID--COA LIGASE"/>
    <property type="match status" value="1"/>
</dbReference>
<dbReference type="Gene3D" id="3.30.300.30">
    <property type="match status" value="1"/>
</dbReference>
<keyword evidence="4 11" id="KW-0436">Ligase</keyword>
<dbReference type="EC" id="6.2.1.3" evidence="6"/>
<dbReference type="InterPro" id="IPR045851">
    <property type="entry name" value="AMP-bd_C_sf"/>
</dbReference>
<dbReference type="PROSITE" id="PS00455">
    <property type="entry name" value="AMP_BINDING"/>
    <property type="match status" value="1"/>
</dbReference>
<feature type="domain" description="AMP-dependent synthetase/ligase" evidence="9">
    <location>
        <begin position="29"/>
        <end position="419"/>
    </location>
</feature>
<dbReference type="Proteomes" id="UP000078407">
    <property type="component" value="Unassembled WGS sequence"/>
</dbReference>
<evidence type="ECO:0000313" key="12">
    <source>
        <dbReference type="Proteomes" id="UP000078407"/>
    </source>
</evidence>
<dbReference type="PANTHER" id="PTHR43767:SF8">
    <property type="entry name" value="LONG-CHAIN-FATTY-ACID--COA LIGASE"/>
    <property type="match status" value="1"/>
</dbReference>
<comment type="similarity">
    <text evidence="3">Belongs to the ATP-dependent AMP-binding enzyme family.</text>
</comment>
<evidence type="ECO:0000256" key="7">
    <source>
        <dbReference type="ARBA" id="ARBA00039545"/>
    </source>
</evidence>
<dbReference type="Pfam" id="PF13193">
    <property type="entry name" value="AMP-binding_C"/>
    <property type="match status" value="1"/>
</dbReference>
<comment type="subcellular location">
    <subcellularLocation>
        <location evidence="1">Membrane</location>
        <topology evidence="1">Peripheral membrane protein</topology>
    </subcellularLocation>
</comment>
<feature type="domain" description="AMP-binding enzyme C-terminal" evidence="10">
    <location>
        <begin position="469"/>
        <end position="543"/>
    </location>
</feature>
<evidence type="ECO:0000313" key="11">
    <source>
        <dbReference type="EMBL" id="OAT26228.1"/>
    </source>
</evidence>